<accession>A0A0L8VE69</accession>
<comment type="caution">
    <text evidence="4">The sequence shown here is derived from an EMBL/GenBank/DDBJ whole genome shotgun (WGS) entry which is preliminary data.</text>
</comment>
<dbReference type="NCBIfam" id="TIGR04056">
    <property type="entry name" value="OMP_RagA_SusC"/>
    <property type="match status" value="1"/>
</dbReference>
<feature type="domain" description="TonB-dependent receptor plug" evidence="3">
    <location>
        <begin position="112"/>
        <end position="216"/>
    </location>
</feature>
<dbReference type="NCBIfam" id="TIGR04057">
    <property type="entry name" value="SusC_RagA_signa"/>
    <property type="match status" value="1"/>
</dbReference>
<dbReference type="RefSeq" id="WP_204374870.1">
    <property type="nucleotide sequence ID" value="NZ_LGIA01000019.1"/>
</dbReference>
<dbReference type="InterPro" id="IPR008969">
    <property type="entry name" value="CarboxyPept-like_regulatory"/>
</dbReference>
<name>A0A0L8VE69_9BACT</name>
<protein>
    <recommendedName>
        <fullName evidence="3">TonB-dependent receptor plug domain-containing protein</fullName>
    </recommendedName>
</protein>
<keyword evidence="1" id="KW-0998">Cell outer membrane</keyword>
<dbReference type="PATRIC" id="fig|1409788.3.peg.426"/>
<dbReference type="Gene3D" id="2.170.130.10">
    <property type="entry name" value="TonB-dependent receptor, plug domain"/>
    <property type="match status" value="1"/>
</dbReference>
<evidence type="ECO:0000256" key="1">
    <source>
        <dbReference type="PROSITE-ProRule" id="PRU01360"/>
    </source>
</evidence>
<dbReference type="EMBL" id="LGIA01000019">
    <property type="protein sequence ID" value="KOH46770.1"/>
    <property type="molecule type" value="Genomic_DNA"/>
</dbReference>
<reference evidence="5" key="1">
    <citation type="submission" date="2015-07" db="EMBL/GenBank/DDBJ databases">
        <title>Genome sequencing of Sunxiuqinia dokdonensis strain SK.</title>
        <authorList>
            <person name="Ahn S."/>
            <person name="Kim B.-C."/>
        </authorList>
    </citation>
    <scope>NUCLEOTIDE SEQUENCE [LARGE SCALE GENOMIC DNA]</scope>
    <source>
        <strain evidence="5">SK</strain>
    </source>
</reference>
<dbReference type="PROSITE" id="PS52016">
    <property type="entry name" value="TONB_DEPENDENT_REC_3"/>
    <property type="match status" value="1"/>
</dbReference>
<keyword evidence="1" id="KW-1134">Transmembrane beta strand</keyword>
<comment type="similarity">
    <text evidence="1">Belongs to the TonB-dependent receptor family.</text>
</comment>
<proteinExistence type="inferred from homology"/>
<keyword evidence="5" id="KW-1185">Reference proteome</keyword>
<comment type="subcellular location">
    <subcellularLocation>
        <location evidence="1">Cell outer membrane</location>
        <topology evidence="1">Multi-pass membrane protein</topology>
    </subcellularLocation>
</comment>
<evidence type="ECO:0000313" key="5">
    <source>
        <dbReference type="Proteomes" id="UP000036958"/>
    </source>
</evidence>
<dbReference type="InterPro" id="IPR012910">
    <property type="entry name" value="Plug_dom"/>
</dbReference>
<dbReference type="InterPro" id="IPR023997">
    <property type="entry name" value="TonB-dep_OMP_SusC/RagA_CS"/>
</dbReference>
<sequence length="995" mass="109702">MKTKILALAMLCLLSIGSFAQSDLISGKVTDRWGEPVPGALISLVSNPEVRVSTDAYGNFAIGAAVGDQLAIVTRELETTRAEVVDQNDLEVVIDYASKPVNLGFGISQRMAESTGSVSTTSSEEINRSSALSLSNSLYGNALGLTSMQNGGAVWEDYADFSIRGLKTLSNNNVLVLVDGFERSIGTLSREEVESVSLLKDAAAVALYGFRGINGVVSVTTKRGRYNSMDIDVSYDHAFTTPLRLPDFANGYTYASAYNEALENDGQPAKYNSYEMDAFQDGTAPFLYPNVDWVNETLKDKGYSNIYNVGIRGGGSKMRYYTLLNLEGNDGFIKNTETNDGYSTQMKYSKANIRTNLDVDLSEKTKAEVNLLGIIAEHNRPGRIHGTLMDNLYTLPSAAYPIKTYDGIWGGNETWTTTNPVAGVQNTGYARSHARSLFADVKLTQDLDLITDGLSGSFRIGYDNYAEFWEGKTRGYQYASDRLGFNNGIPVDTIRTAGGESSDLSFSRSLGTQNRHFNFAANLDYETSFTNSELFTSLIYSQERIVYNGQHNTYNRQNLAGYAHYTMHNKYIADLALVVSGSNRLAPNHKYGFSPTLSAAWVISNESFMQGVSAVDFLKLRASAGMINSDYIPAVNLWEQSYDGGSSYPFTDGFNSYGGIREGRLPTRDFKLERAFKYNLGLDAVLYKGLTITADGYFERRSNIFVPESGQNSAVLGASSAYVNAGIVDSRGIEIGIDYEKIKGDLSYFVGAKYTLAKNEIVEQLEAPRAYDYLKTTGQPVNQLFGLQAIGFFIDEAEIANSPVQQFSAVKPGDIKYKDQNEDGFINEFDVVPMGYNTAVPEAYFSFELGAEYKGLGFDALFQGAANYSAVLNTKSVYRPLVDNTTISNHYYENRWTPANVFAKYPRLTTESNDNNYRNNSIWIADASFLKLRTIELYYKVPKSVLENLRMKSAKLYVRGMDLFSIDGIDISDPEVIGVSYPTSKSINIGVAIGL</sequence>
<dbReference type="InterPro" id="IPR039426">
    <property type="entry name" value="TonB-dep_rcpt-like"/>
</dbReference>
<gene>
    <name evidence="4" type="ORF">NC99_04120</name>
</gene>
<dbReference type="SUPFAM" id="SSF56935">
    <property type="entry name" value="Porins"/>
    <property type="match status" value="1"/>
</dbReference>
<dbReference type="InterPro" id="IPR023996">
    <property type="entry name" value="TonB-dep_OMP_SusC/RagA"/>
</dbReference>
<dbReference type="Pfam" id="PF07715">
    <property type="entry name" value="Plug"/>
    <property type="match status" value="1"/>
</dbReference>
<dbReference type="SUPFAM" id="SSF49464">
    <property type="entry name" value="Carboxypeptidase regulatory domain-like"/>
    <property type="match status" value="1"/>
</dbReference>
<organism evidence="4 5">
    <name type="scientific">Sunxiuqinia dokdonensis</name>
    <dbReference type="NCBI Taxonomy" id="1409788"/>
    <lineage>
        <taxon>Bacteria</taxon>
        <taxon>Pseudomonadati</taxon>
        <taxon>Bacteroidota</taxon>
        <taxon>Bacteroidia</taxon>
        <taxon>Marinilabiliales</taxon>
        <taxon>Prolixibacteraceae</taxon>
        <taxon>Sunxiuqinia</taxon>
    </lineage>
</organism>
<keyword evidence="1" id="KW-0472">Membrane</keyword>
<keyword evidence="1" id="KW-0812">Transmembrane</keyword>
<dbReference type="STRING" id="1409788.NC99_04120"/>
<dbReference type="Gene3D" id="2.60.40.1120">
    <property type="entry name" value="Carboxypeptidase-like, regulatory domain"/>
    <property type="match status" value="1"/>
</dbReference>
<evidence type="ECO:0000259" key="3">
    <source>
        <dbReference type="Pfam" id="PF07715"/>
    </source>
</evidence>
<feature type="signal peptide" evidence="2">
    <location>
        <begin position="1"/>
        <end position="20"/>
    </location>
</feature>
<keyword evidence="1" id="KW-0813">Transport</keyword>
<evidence type="ECO:0000256" key="2">
    <source>
        <dbReference type="SAM" id="SignalP"/>
    </source>
</evidence>
<keyword evidence="2" id="KW-0732">Signal</keyword>
<feature type="chain" id="PRO_5005591629" description="TonB-dependent receptor plug domain-containing protein" evidence="2">
    <location>
        <begin position="21"/>
        <end position="995"/>
    </location>
</feature>
<dbReference type="InterPro" id="IPR037066">
    <property type="entry name" value="Plug_dom_sf"/>
</dbReference>
<dbReference type="GO" id="GO:0009279">
    <property type="term" value="C:cell outer membrane"/>
    <property type="evidence" value="ECO:0007669"/>
    <property type="project" value="UniProtKB-SubCell"/>
</dbReference>
<evidence type="ECO:0000313" key="4">
    <source>
        <dbReference type="EMBL" id="KOH46770.1"/>
    </source>
</evidence>
<dbReference type="AlphaFoldDB" id="A0A0L8VE69"/>
<dbReference type="Proteomes" id="UP000036958">
    <property type="component" value="Unassembled WGS sequence"/>
</dbReference>